<dbReference type="GO" id="GO:0003723">
    <property type="term" value="F:RNA binding"/>
    <property type="evidence" value="ECO:0007669"/>
    <property type="project" value="InterPro"/>
</dbReference>
<evidence type="ECO:0000313" key="3">
    <source>
        <dbReference type="EMBL" id="KAG9445262.1"/>
    </source>
</evidence>
<gene>
    <name evidence="3" type="ORF">H6P81_016602</name>
</gene>
<evidence type="ECO:0000313" key="4">
    <source>
        <dbReference type="Proteomes" id="UP000825729"/>
    </source>
</evidence>
<protein>
    <recommendedName>
        <fullName evidence="5">Pentatricopeptide repeat-containing protein</fullName>
    </recommendedName>
</protein>
<name>A0AAV7EBZ7_ARIFI</name>
<dbReference type="Gene3D" id="1.25.40.10">
    <property type="entry name" value="Tetratricopeptide repeat domain"/>
    <property type="match status" value="1"/>
</dbReference>
<dbReference type="PANTHER" id="PTHR47926">
    <property type="entry name" value="PENTATRICOPEPTIDE REPEAT-CONTAINING PROTEIN"/>
    <property type="match status" value="1"/>
</dbReference>
<dbReference type="Proteomes" id="UP000825729">
    <property type="component" value="Unassembled WGS sequence"/>
</dbReference>
<dbReference type="InterPro" id="IPR011990">
    <property type="entry name" value="TPR-like_helical_dom_sf"/>
</dbReference>
<dbReference type="Pfam" id="PF01535">
    <property type="entry name" value="PPR"/>
    <property type="match status" value="1"/>
</dbReference>
<sequence>MNDFYTEVIEFYRCMRLCLIEQNNVIFSIILKVASELRDLNKGRQLHYQIAKMGSPDSFVLTGLLDMYAKCGTVEFARDVLDEIAEKDVVSWTSMIVGCMQREMVSWLYH</sequence>
<proteinExistence type="predicted"/>
<comment type="caution">
    <text evidence="3">The sequence shown here is derived from an EMBL/GenBank/DDBJ whole genome shotgun (WGS) entry which is preliminary data.</text>
</comment>
<organism evidence="3 4">
    <name type="scientific">Aristolochia fimbriata</name>
    <name type="common">White veined hardy Dutchman's pipe vine</name>
    <dbReference type="NCBI Taxonomy" id="158543"/>
    <lineage>
        <taxon>Eukaryota</taxon>
        <taxon>Viridiplantae</taxon>
        <taxon>Streptophyta</taxon>
        <taxon>Embryophyta</taxon>
        <taxon>Tracheophyta</taxon>
        <taxon>Spermatophyta</taxon>
        <taxon>Magnoliopsida</taxon>
        <taxon>Magnoliidae</taxon>
        <taxon>Piperales</taxon>
        <taxon>Aristolochiaceae</taxon>
        <taxon>Aristolochia</taxon>
    </lineage>
</organism>
<reference evidence="3 4" key="1">
    <citation type="submission" date="2021-07" db="EMBL/GenBank/DDBJ databases">
        <title>The Aristolochia fimbriata genome: insights into angiosperm evolution, floral development and chemical biosynthesis.</title>
        <authorList>
            <person name="Jiao Y."/>
        </authorList>
    </citation>
    <scope>NUCLEOTIDE SEQUENCE [LARGE SCALE GENOMIC DNA]</scope>
    <source>
        <strain evidence="3">IBCAS-2021</strain>
        <tissue evidence="3">Leaf</tissue>
    </source>
</reference>
<evidence type="ECO:0008006" key="5">
    <source>
        <dbReference type="Google" id="ProtNLM"/>
    </source>
</evidence>
<dbReference type="PROSITE" id="PS51375">
    <property type="entry name" value="PPR"/>
    <property type="match status" value="1"/>
</dbReference>
<evidence type="ECO:0000256" key="1">
    <source>
        <dbReference type="ARBA" id="ARBA00022737"/>
    </source>
</evidence>
<keyword evidence="1" id="KW-0677">Repeat</keyword>
<feature type="repeat" description="PPR" evidence="2">
    <location>
        <begin position="57"/>
        <end position="91"/>
    </location>
</feature>
<dbReference type="AlphaFoldDB" id="A0AAV7EBZ7"/>
<accession>A0AAV7EBZ7</accession>
<evidence type="ECO:0000256" key="2">
    <source>
        <dbReference type="PROSITE-ProRule" id="PRU00708"/>
    </source>
</evidence>
<dbReference type="InterPro" id="IPR002885">
    <property type="entry name" value="PPR_rpt"/>
</dbReference>
<dbReference type="InterPro" id="IPR046960">
    <property type="entry name" value="PPR_At4g14850-like_plant"/>
</dbReference>
<dbReference type="GO" id="GO:0009451">
    <property type="term" value="P:RNA modification"/>
    <property type="evidence" value="ECO:0007669"/>
    <property type="project" value="InterPro"/>
</dbReference>
<dbReference type="EMBL" id="JAINDJ010000006">
    <property type="protein sequence ID" value="KAG9445262.1"/>
    <property type="molecule type" value="Genomic_DNA"/>
</dbReference>
<keyword evidence="4" id="KW-1185">Reference proteome</keyword>